<dbReference type="AlphaFoldDB" id="A0AAV7TCT6"/>
<name>A0AAV7TCT6_PLEWA</name>
<comment type="caution">
    <text evidence="2">The sequence shown here is derived from an EMBL/GenBank/DDBJ whole genome shotgun (WGS) entry which is preliminary data.</text>
</comment>
<feature type="compositionally biased region" description="Basic and acidic residues" evidence="1">
    <location>
        <begin position="43"/>
        <end position="71"/>
    </location>
</feature>
<gene>
    <name evidence="2" type="ORF">NDU88_006033</name>
</gene>
<reference evidence="2" key="1">
    <citation type="journal article" date="2022" name="bioRxiv">
        <title>Sequencing and chromosome-scale assembly of the giantPleurodeles waltlgenome.</title>
        <authorList>
            <person name="Brown T."/>
            <person name="Elewa A."/>
            <person name="Iarovenko S."/>
            <person name="Subramanian E."/>
            <person name="Araus A.J."/>
            <person name="Petzold A."/>
            <person name="Susuki M."/>
            <person name="Suzuki K.-i.T."/>
            <person name="Hayashi T."/>
            <person name="Toyoda A."/>
            <person name="Oliveira C."/>
            <person name="Osipova E."/>
            <person name="Leigh N.D."/>
            <person name="Simon A."/>
            <person name="Yun M.H."/>
        </authorList>
    </citation>
    <scope>NUCLEOTIDE SEQUENCE</scope>
    <source>
        <strain evidence="2">20211129_DDA</strain>
        <tissue evidence="2">Liver</tissue>
    </source>
</reference>
<evidence type="ECO:0000313" key="2">
    <source>
        <dbReference type="EMBL" id="KAJ1174211.1"/>
    </source>
</evidence>
<accession>A0AAV7TCT6</accession>
<proteinExistence type="predicted"/>
<evidence type="ECO:0000313" key="3">
    <source>
        <dbReference type="Proteomes" id="UP001066276"/>
    </source>
</evidence>
<feature type="compositionally biased region" description="Polar residues" evidence="1">
    <location>
        <begin position="72"/>
        <end position="89"/>
    </location>
</feature>
<feature type="region of interest" description="Disordered" evidence="1">
    <location>
        <begin position="1"/>
        <end position="97"/>
    </location>
</feature>
<dbReference type="Proteomes" id="UP001066276">
    <property type="component" value="Chromosome 4_1"/>
</dbReference>
<organism evidence="2 3">
    <name type="scientific">Pleurodeles waltl</name>
    <name type="common">Iberian ribbed newt</name>
    <dbReference type="NCBI Taxonomy" id="8319"/>
    <lineage>
        <taxon>Eukaryota</taxon>
        <taxon>Metazoa</taxon>
        <taxon>Chordata</taxon>
        <taxon>Craniata</taxon>
        <taxon>Vertebrata</taxon>
        <taxon>Euteleostomi</taxon>
        <taxon>Amphibia</taxon>
        <taxon>Batrachia</taxon>
        <taxon>Caudata</taxon>
        <taxon>Salamandroidea</taxon>
        <taxon>Salamandridae</taxon>
        <taxon>Pleurodelinae</taxon>
        <taxon>Pleurodeles</taxon>
    </lineage>
</organism>
<sequence length="123" mass="13645">MQGPAKESKQALAKMLRQARGTRPAGLKGDHGQVDQEDLNQENQKDLENKDTRRTGVAEKRRPGGHDKMEQWQENSAWNTRSTGTNTSIMGIRTKRTRRSVRCGNRIALGGLGIGLGPGRLRI</sequence>
<dbReference type="EMBL" id="JANPWB010000007">
    <property type="protein sequence ID" value="KAJ1174211.1"/>
    <property type="molecule type" value="Genomic_DNA"/>
</dbReference>
<keyword evidence="3" id="KW-1185">Reference proteome</keyword>
<protein>
    <submittedName>
        <fullName evidence="2">Uncharacterized protein</fullName>
    </submittedName>
</protein>
<evidence type="ECO:0000256" key="1">
    <source>
        <dbReference type="SAM" id="MobiDB-lite"/>
    </source>
</evidence>